<accession>A0A6J5KYM9</accession>
<reference evidence="1" key="1">
    <citation type="submission" date="2020-04" db="EMBL/GenBank/DDBJ databases">
        <authorList>
            <person name="Chiriac C."/>
            <person name="Salcher M."/>
            <person name="Ghai R."/>
            <person name="Kavagutti S V."/>
        </authorList>
    </citation>
    <scope>NUCLEOTIDE SEQUENCE</scope>
</reference>
<dbReference type="Pfam" id="PF05772">
    <property type="entry name" value="NinB"/>
    <property type="match status" value="1"/>
</dbReference>
<evidence type="ECO:0000313" key="1">
    <source>
        <dbReference type="EMBL" id="CAB4126107.1"/>
    </source>
</evidence>
<dbReference type="Gene3D" id="1.10.3790.10">
    <property type="entry name" value="NinB"/>
    <property type="match status" value="1"/>
</dbReference>
<dbReference type="InterPro" id="IPR036619">
    <property type="entry name" value="NinB_sf"/>
</dbReference>
<evidence type="ECO:0000313" key="2">
    <source>
        <dbReference type="EMBL" id="CAB5195155.1"/>
    </source>
</evidence>
<name>A0A6J5KYM9_9CAUD</name>
<gene>
    <name evidence="2" type="ORF">UFOVP170_54</name>
    <name evidence="1" type="ORF">UFOVP73_32</name>
</gene>
<dbReference type="EMBL" id="LR796192">
    <property type="protein sequence ID" value="CAB4126107.1"/>
    <property type="molecule type" value="Genomic_DNA"/>
</dbReference>
<sequence length="130" mass="14213">MGALSFILAHDVARGRALDAVKAAPAGFSVRVAEPSRSVEQNAALWPLLECFSRQREWPVNGVMLRLSPDEWKDILSASFAQEQVRVSPLIGAGGMVMLGQRTSQMGKRRFSEFLDFVHACAVELGVELA</sequence>
<proteinExistence type="predicted"/>
<dbReference type="EMBL" id="LR798218">
    <property type="protein sequence ID" value="CAB5195155.1"/>
    <property type="molecule type" value="Genomic_DNA"/>
</dbReference>
<dbReference type="InterPro" id="IPR008711">
    <property type="entry name" value="Recombinase_NinB"/>
</dbReference>
<protein>
    <submittedName>
        <fullName evidence="1">Recombinase NinB</fullName>
    </submittedName>
</protein>
<dbReference type="SUPFAM" id="SSF103370">
    <property type="entry name" value="NinB"/>
    <property type="match status" value="1"/>
</dbReference>
<organism evidence="1">
    <name type="scientific">uncultured Caudovirales phage</name>
    <dbReference type="NCBI Taxonomy" id="2100421"/>
    <lineage>
        <taxon>Viruses</taxon>
        <taxon>Duplodnaviria</taxon>
        <taxon>Heunggongvirae</taxon>
        <taxon>Uroviricota</taxon>
        <taxon>Caudoviricetes</taxon>
        <taxon>Peduoviridae</taxon>
        <taxon>Maltschvirus</taxon>
        <taxon>Maltschvirus maltsch</taxon>
    </lineage>
</organism>